<accession>A0AB72V8F2</accession>
<dbReference type="Proteomes" id="UP000006698">
    <property type="component" value="Chromosome"/>
</dbReference>
<dbReference type="EMBL" id="AP009044">
    <property type="protein sequence ID" value="BAF53453.1"/>
    <property type="molecule type" value="Genomic_DNA"/>
</dbReference>
<name>A0AB72V8F2_CORGB</name>
<organism evidence="1">
    <name type="scientific">Corynebacterium glutamicum (strain R)</name>
    <dbReference type="NCBI Taxonomy" id="340322"/>
    <lineage>
        <taxon>Bacteria</taxon>
        <taxon>Bacillati</taxon>
        <taxon>Actinomycetota</taxon>
        <taxon>Actinomycetes</taxon>
        <taxon>Mycobacteriales</taxon>
        <taxon>Corynebacteriaceae</taxon>
        <taxon>Corynebacterium</taxon>
    </lineage>
</organism>
<protein>
    <submittedName>
        <fullName evidence="1">Uncharacterized protein</fullName>
    </submittedName>
</protein>
<sequence length="52" mass="6227">MAHGCAHSLTFRYPSRAYPPRKLYHGYDTQWRYPLSVWRLCAHEPGRFLFVS</sequence>
<dbReference type="KEGG" id="cgt:cgR_5005"/>
<reference evidence="1" key="1">
    <citation type="journal article" date="2007" name="Microbiology">
        <title>Comparative analysis of the Corynebacterium glutamicum group and complete genome sequence of strain R.</title>
        <authorList>
            <person name="Yukawa H."/>
            <person name="Omumasaba C.A."/>
            <person name="Nonaka H."/>
            <person name="Kos P."/>
            <person name="Okai N."/>
            <person name="Suzuki N."/>
            <person name="Suda M."/>
            <person name="Tsuge Y."/>
            <person name="Watanabe J."/>
            <person name="Ikeda Y."/>
            <person name="Vertes A.A."/>
            <person name="Inui M."/>
        </authorList>
    </citation>
    <scope>NUCLEOTIDE SEQUENCE</scope>
    <source>
        <strain evidence="1">R</strain>
    </source>
</reference>
<dbReference type="AlphaFoldDB" id="A0AB72V8F2"/>
<gene>
    <name evidence="1" type="ordered locus">cgR_5005</name>
</gene>
<evidence type="ECO:0000313" key="1">
    <source>
        <dbReference type="EMBL" id="BAF53453.1"/>
    </source>
</evidence>
<proteinExistence type="predicted"/>